<reference evidence="1" key="1">
    <citation type="submission" date="2022-04" db="EMBL/GenBank/DDBJ databases">
        <title>Chromosome-scale genome assembly of Holotrichia oblita Faldermann.</title>
        <authorList>
            <person name="Rongchong L."/>
        </authorList>
    </citation>
    <scope>NUCLEOTIDE SEQUENCE</scope>
    <source>
        <strain evidence="1">81SQS9</strain>
    </source>
</reference>
<evidence type="ECO:0000313" key="1">
    <source>
        <dbReference type="EMBL" id="KAI4465280.1"/>
    </source>
</evidence>
<comment type="caution">
    <text evidence="1">The sequence shown here is derived from an EMBL/GenBank/DDBJ whole genome shotgun (WGS) entry which is preliminary data.</text>
</comment>
<dbReference type="Proteomes" id="UP001056778">
    <property type="component" value="Chromosome 3"/>
</dbReference>
<dbReference type="EMBL" id="CM043017">
    <property type="protein sequence ID" value="KAI4465280.1"/>
    <property type="molecule type" value="Genomic_DNA"/>
</dbReference>
<organism evidence="1 2">
    <name type="scientific">Holotrichia oblita</name>
    <name type="common">Chafer beetle</name>
    <dbReference type="NCBI Taxonomy" id="644536"/>
    <lineage>
        <taxon>Eukaryota</taxon>
        <taxon>Metazoa</taxon>
        <taxon>Ecdysozoa</taxon>
        <taxon>Arthropoda</taxon>
        <taxon>Hexapoda</taxon>
        <taxon>Insecta</taxon>
        <taxon>Pterygota</taxon>
        <taxon>Neoptera</taxon>
        <taxon>Endopterygota</taxon>
        <taxon>Coleoptera</taxon>
        <taxon>Polyphaga</taxon>
        <taxon>Scarabaeiformia</taxon>
        <taxon>Scarabaeidae</taxon>
        <taxon>Melolonthinae</taxon>
        <taxon>Holotrichia</taxon>
    </lineage>
</organism>
<name>A0ACB9TF29_HOLOL</name>
<keyword evidence="2" id="KW-1185">Reference proteome</keyword>
<gene>
    <name evidence="1" type="ORF">MML48_3g00003483</name>
</gene>
<accession>A0ACB9TF29</accession>
<proteinExistence type="predicted"/>
<evidence type="ECO:0000313" key="2">
    <source>
        <dbReference type="Proteomes" id="UP001056778"/>
    </source>
</evidence>
<sequence length="285" mass="32085">MGLYSEKSKTRLDGKTAVVTGSNTGIGKETAKDLYKRGASVILACRNAEKAANAVKDIIDATIEVQNVGKLTVVELNLSSLKSVRGCCSKLLQNYGRIDLLINNAGVMCYPYGKTEDVIQYFCKHVPTMFFIFIGDIDFDDLHFEKKSYSALGAYQQSKLANILFTKELHRRLNEANVEGVSVYVLHPGVIATDLMRHLDKTYFKGITWMFNKFGKCFVKTPLQGSQTTIYCSIDEEAGKQSGLYYSDCKPRRPSRRAEDMDTAKRLWDVSWDLVKLSKYDPFTV</sequence>
<protein>
    <submittedName>
        <fullName evidence="1">Phosphatidylinositol-glycan biosynthesis class f protein-related</fullName>
    </submittedName>
</protein>